<keyword evidence="2" id="KW-1185">Reference proteome</keyword>
<protein>
    <submittedName>
        <fullName evidence="1">Uncharacterized protein</fullName>
    </submittedName>
</protein>
<dbReference type="InterPro" id="IPR042798">
    <property type="entry name" value="EFCAB9"/>
</dbReference>
<accession>A0A0L0DSE1</accession>
<dbReference type="Proteomes" id="UP000054408">
    <property type="component" value="Unassembled WGS sequence"/>
</dbReference>
<dbReference type="EMBL" id="GL349497">
    <property type="protein sequence ID" value="KNC55259.1"/>
    <property type="molecule type" value="Genomic_DNA"/>
</dbReference>
<evidence type="ECO:0000313" key="1">
    <source>
        <dbReference type="EMBL" id="KNC55259.1"/>
    </source>
</evidence>
<dbReference type="RefSeq" id="XP_013753187.1">
    <property type="nucleotide sequence ID" value="XM_013897733.1"/>
</dbReference>
<sequence length="240" mass="27674">MRVDVVLLRDILFRQSAQSQSEHSNKLNVDARAEAARLYDSMYTTEGLAGLQYWFSLRATKKLVGASSVLTFGEDEFVLFGREVTQLTDHQLLDWLDYLDVEDQGELYFEQVFIFIAIALSAYGKVLTKFWFRHSSAIWRMLRLDSVQITTADLATRLAYFLNIREKVILVEMRQTMYNPDAVTYDDFDAFYFSIFSQYDADFPAYEAILARPEPRQNATDPKEAPDPEPNSSQCCCIIS</sequence>
<organism evidence="1 2">
    <name type="scientific">Thecamonas trahens ATCC 50062</name>
    <dbReference type="NCBI Taxonomy" id="461836"/>
    <lineage>
        <taxon>Eukaryota</taxon>
        <taxon>Apusozoa</taxon>
        <taxon>Apusomonadida</taxon>
        <taxon>Apusomonadidae</taxon>
        <taxon>Thecamonas</taxon>
    </lineage>
</organism>
<dbReference type="AlphaFoldDB" id="A0A0L0DSE1"/>
<dbReference type="STRING" id="461836.A0A0L0DSE1"/>
<dbReference type="GO" id="GO:0005737">
    <property type="term" value="C:cytoplasm"/>
    <property type="evidence" value="ECO:0007669"/>
    <property type="project" value="TreeGrafter"/>
</dbReference>
<dbReference type="GeneID" id="25569003"/>
<dbReference type="PANTHER" id="PTHR47065:SF1">
    <property type="entry name" value="EF-HAND CALCIUM-BINDING DOMAIN-CONTAINING PROTEIN 9"/>
    <property type="match status" value="1"/>
</dbReference>
<evidence type="ECO:0000313" key="2">
    <source>
        <dbReference type="Proteomes" id="UP000054408"/>
    </source>
</evidence>
<dbReference type="PANTHER" id="PTHR47065">
    <property type="entry name" value="EF-HAND CALCIUM-BINDING DOMAIN-CONTAINING PROTEIN 9"/>
    <property type="match status" value="1"/>
</dbReference>
<dbReference type="GO" id="GO:0005509">
    <property type="term" value="F:calcium ion binding"/>
    <property type="evidence" value="ECO:0007669"/>
    <property type="project" value="InterPro"/>
</dbReference>
<dbReference type="GO" id="GO:0061891">
    <property type="term" value="F:calcium ion sensor activity"/>
    <property type="evidence" value="ECO:0007669"/>
    <property type="project" value="TreeGrafter"/>
</dbReference>
<proteinExistence type="predicted"/>
<reference evidence="1 2" key="1">
    <citation type="submission" date="2010-05" db="EMBL/GenBank/DDBJ databases">
        <title>The Genome Sequence of Thecamonas trahens ATCC 50062.</title>
        <authorList>
            <consortium name="The Broad Institute Genome Sequencing Platform"/>
            <person name="Russ C."/>
            <person name="Cuomo C."/>
            <person name="Shea T."/>
            <person name="Young S.K."/>
            <person name="Zeng Q."/>
            <person name="Koehrsen M."/>
            <person name="Haas B."/>
            <person name="Borodovsky M."/>
            <person name="Guigo R."/>
            <person name="Alvarado L."/>
            <person name="Berlin A."/>
            <person name="Bochicchio J."/>
            <person name="Borenstein D."/>
            <person name="Chapman S."/>
            <person name="Chen Z."/>
            <person name="Freedman E."/>
            <person name="Gellesch M."/>
            <person name="Goldberg J."/>
            <person name="Griggs A."/>
            <person name="Gujja S."/>
            <person name="Heilman E."/>
            <person name="Heiman D."/>
            <person name="Hepburn T."/>
            <person name="Howarth C."/>
            <person name="Jen D."/>
            <person name="Larson L."/>
            <person name="Mehta T."/>
            <person name="Park D."/>
            <person name="Pearson M."/>
            <person name="Roberts A."/>
            <person name="Saif S."/>
            <person name="Shenoy N."/>
            <person name="Sisk P."/>
            <person name="Stolte C."/>
            <person name="Sykes S."/>
            <person name="Thomson T."/>
            <person name="Walk T."/>
            <person name="White J."/>
            <person name="Yandava C."/>
            <person name="Burger G."/>
            <person name="Gray M.W."/>
            <person name="Holland P.W.H."/>
            <person name="King N."/>
            <person name="Lang F.B.F."/>
            <person name="Roger A.J."/>
            <person name="Ruiz-Trillo I."/>
            <person name="Lander E."/>
            <person name="Nusbaum C."/>
        </authorList>
    </citation>
    <scope>NUCLEOTIDE SEQUENCE [LARGE SCALE GENOMIC DNA]</scope>
    <source>
        <strain evidence="1 2">ATCC 50062</strain>
    </source>
</reference>
<gene>
    <name evidence="1" type="ORF">AMSG_10896</name>
</gene>
<name>A0A0L0DSE1_THETB</name>